<dbReference type="InterPro" id="IPR001347">
    <property type="entry name" value="SIS_dom"/>
</dbReference>
<dbReference type="FunFam" id="3.40.50.10490:FF:000002">
    <property type="entry name" value="Glutamine--fructose-6-phosphate aminotransferase [isomerizing]"/>
    <property type="match status" value="1"/>
</dbReference>
<dbReference type="GO" id="GO:0006002">
    <property type="term" value="P:fructose 6-phosphate metabolic process"/>
    <property type="evidence" value="ECO:0007669"/>
    <property type="project" value="TreeGrafter"/>
</dbReference>
<sequence length="206" mass="22576">THTAQIGALLLLALNLARTKGQLYPSEIDALYEELTLVPAKIQEVLNSWDAIGEVAKRFSGSSRFYFIGRHVGYPVALEGALKLKEISYLPAEGYPAGELKHGPIAMLDEMAVVVAIATRTRLYEKIVSNIEEVRARNSSVIIIGNPGDEGQANLGESFISVPRVHPLFAPLVDVVPLQIFAYHMARNLGMDVDRPRNLAKTVTVE</sequence>
<dbReference type="CDD" id="cd05009">
    <property type="entry name" value="SIS_GlmS_GlmD_2"/>
    <property type="match status" value="1"/>
</dbReference>
<feature type="domain" description="SIS" evidence="1">
    <location>
        <begin position="55"/>
        <end position="196"/>
    </location>
</feature>
<dbReference type="GO" id="GO:0046349">
    <property type="term" value="P:amino sugar biosynthetic process"/>
    <property type="evidence" value="ECO:0007669"/>
    <property type="project" value="UniProtKB-ARBA"/>
</dbReference>
<dbReference type="PROSITE" id="PS51464">
    <property type="entry name" value="SIS"/>
    <property type="match status" value="1"/>
</dbReference>
<organism evidence="2">
    <name type="scientific">mine drainage metagenome</name>
    <dbReference type="NCBI Taxonomy" id="410659"/>
    <lineage>
        <taxon>unclassified sequences</taxon>
        <taxon>metagenomes</taxon>
        <taxon>ecological metagenomes</taxon>
    </lineage>
</organism>
<feature type="non-terminal residue" evidence="2">
    <location>
        <position position="1"/>
    </location>
</feature>
<dbReference type="GO" id="GO:0097367">
    <property type="term" value="F:carbohydrate derivative binding"/>
    <property type="evidence" value="ECO:0007669"/>
    <property type="project" value="InterPro"/>
</dbReference>
<dbReference type="InterPro" id="IPR035490">
    <property type="entry name" value="GlmS/FrlB_SIS"/>
</dbReference>
<dbReference type="GO" id="GO:0005829">
    <property type="term" value="C:cytosol"/>
    <property type="evidence" value="ECO:0007669"/>
    <property type="project" value="TreeGrafter"/>
</dbReference>
<dbReference type="PANTHER" id="PTHR10937:SF0">
    <property type="entry name" value="GLUTAMINE--FRUCTOSE-6-PHOSPHATE TRANSAMINASE (ISOMERIZING)"/>
    <property type="match status" value="1"/>
</dbReference>
<gene>
    <name evidence="2" type="ORF">B1A_17737</name>
</gene>
<reference evidence="2" key="2">
    <citation type="journal article" date="2014" name="ISME J.">
        <title>Microbial stratification in low pH oxic and suboxic macroscopic growths along an acid mine drainage.</title>
        <authorList>
            <person name="Mendez-Garcia C."/>
            <person name="Mesa V."/>
            <person name="Sprenger R.R."/>
            <person name="Richter M."/>
            <person name="Diez M.S."/>
            <person name="Solano J."/>
            <person name="Bargiela R."/>
            <person name="Golyshina O.V."/>
            <person name="Manteca A."/>
            <person name="Ramos J.L."/>
            <person name="Gallego J.R."/>
            <person name="Llorente I."/>
            <person name="Martins Dos Santos V.A."/>
            <person name="Jensen O.N."/>
            <person name="Pelaez A.I."/>
            <person name="Sanchez J."/>
            <person name="Ferrer M."/>
        </authorList>
    </citation>
    <scope>NUCLEOTIDE SEQUENCE</scope>
</reference>
<evidence type="ECO:0000259" key="1">
    <source>
        <dbReference type="PROSITE" id="PS51464"/>
    </source>
</evidence>
<dbReference type="Pfam" id="PF01380">
    <property type="entry name" value="SIS"/>
    <property type="match status" value="1"/>
</dbReference>
<dbReference type="Gene3D" id="3.40.50.10490">
    <property type="entry name" value="Glucose-6-phosphate isomerase like protein, domain 1"/>
    <property type="match status" value="1"/>
</dbReference>
<comment type="caution">
    <text evidence="2">The sequence shown here is derived from an EMBL/GenBank/DDBJ whole genome shotgun (WGS) entry which is preliminary data.</text>
</comment>
<proteinExistence type="predicted"/>
<dbReference type="GO" id="GO:0006047">
    <property type="term" value="P:UDP-N-acetylglucosamine metabolic process"/>
    <property type="evidence" value="ECO:0007669"/>
    <property type="project" value="TreeGrafter"/>
</dbReference>
<dbReference type="AlphaFoldDB" id="T0YZ62"/>
<reference evidence="2" key="1">
    <citation type="submission" date="2013-08" db="EMBL/GenBank/DDBJ databases">
        <authorList>
            <person name="Mendez C."/>
            <person name="Richter M."/>
            <person name="Ferrer M."/>
            <person name="Sanchez J."/>
        </authorList>
    </citation>
    <scope>NUCLEOTIDE SEQUENCE</scope>
</reference>
<dbReference type="GO" id="GO:0004360">
    <property type="term" value="F:glutamine-fructose-6-phosphate transaminase (isomerizing) activity"/>
    <property type="evidence" value="ECO:0007669"/>
    <property type="project" value="TreeGrafter"/>
</dbReference>
<protein>
    <submittedName>
        <fullName evidence="2">Glutamine-fructose-6-phosphate transaminase (Isomerizing)</fullName>
    </submittedName>
</protein>
<dbReference type="InterPro" id="IPR046348">
    <property type="entry name" value="SIS_dom_sf"/>
</dbReference>
<dbReference type="PANTHER" id="PTHR10937">
    <property type="entry name" value="GLUCOSAMINE--FRUCTOSE-6-PHOSPHATE AMINOTRANSFERASE, ISOMERIZING"/>
    <property type="match status" value="1"/>
</dbReference>
<name>T0YZ62_9ZZZZ</name>
<dbReference type="SUPFAM" id="SSF53697">
    <property type="entry name" value="SIS domain"/>
    <property type="match status" value="1"/>
</dbReference>
<evidence type="ECO:0000313" key="2">
    <source>
        <dbReference type="EMBL" id="EQD37222.1"/>
    </source>
</evidence>
<accession>T0YZ62</accession>
<dbReference type="GO" id="GO:0006487">
    <property type="term" value="P:protein N-linked glycosylation"/>
    <property type="evidence" value="ECO:0007669"/>
    <property type="project" value="TreeGrafter"/>
</dbReference>
<dbReference type="EMBL" id="AUZX01013054">
    <property type="protein sequence ID" value="EQD37222.1"/>
    <property type="molecule type" value="Genomic_DNA"/>
</dbReference>